<feature type="short sequence motif" description="FFD box" evidence="19">
    <location>
        <begin position="510"/>
        <end position="525"/>
    </location>
</feature>
<dbReference type="GO" id="GO:0000932">
    <property type="term" value="C:P-body"/>
    <property type="evidence" value="ECO:0007669"/>
    <property type="project" value="UniProtKB-SubCell"/>
</dbReference>
<name>A0AAV6M3E5_9ROSI</name>
<evidence type="ECO:0000256" key="13">
    <source>
        <dbReference type="ARBA" id="ARBA00022989"/>
    </source>
</evidence>
<feature type="compositionally biased region" description="Acidic residues" evidence="20">
    <location>
        <begin position="489"/>
        <end position="501"/>
    </location>
</feature>
<keyword evidence="10 21" id="KW-0812">Transmembrane</keyword>
<dbReference type="EC" id="7.2.1.3" evidence="16"/>
<dbReference type="PROSITE" id="PS51513">
    <property type="entry name" value="FFD"/>
    <property type="match status" value="1"/>
</dbReference>
<dbReference type="GO" id="GO:0033962">
    <property type="term" value="P:P-body assembly"/>
    <property type="evidence" value="ECO:0007669"/>
    <property type="project" value="TreeGrafter"/>
</dbReference>
<feature type="transmembrane region" description="Helical" evidence="21">
    <location>
        <begin position="653"/>
        <end position="673"/>
    </location>
</feature>
<feature type="transmembrane region" description="Helical" evidence="21">
    <location>
        <begin position="685"/>
        <end position="708"/>
    </location>
</feature>
<evidence type="ECO:0000256" key="4">
    <source>
        <dbReference type="ARBA" id="ARBA00010415"/>
    </source>
</evidence>
<dbReference type="GO" id="GO:0046872">
    <property type="term" value="F:metal ion binding"/>
    <property type="evidence" value="ECO:0007669"/>
    <property type="project" value="UniProtKB-KW"/>
</dbReference>
<evidence type="ECO:0000256" key="7">
    <source>
        <dbReference type="ARBA" id="ARBA00022491"/>
    </source>
</evidence>
<keyword evidence="6" id="KW-0963">Cytoplasm</keyword>
<evidence type="ECO:0000256" key="20">
    <source>
        <dbReference type="SAM" id="MobiDB-lite"/>
    </source>
</evidence>
<dbReference type="CDD" id="cd01736">
    <property type="entry name" value="LSm14_N"/>
    <property type="match status" value="1"/>
</dbReference>
<evidence type="ECO:0000256" key="15">
    <source>
        <dbReference type="ARBA" id="ARBA00023136"/>
    </source>
</evidence>
<keyword evidence="27" id="KW-1185">Reference proteome</keyword>
<feature type="compositionally biased region" description="Polar residues" evidence="20">
    <location>
        <begin position="414"/>
        <end position="430"/>
    </location>
</feature>
<evidence type="ECO:0000256" key="18">
    <source>
        <dbReference type="ARBA" id="ARBA00059323"/>
    </source>
</evidence>
<dbReference type="GO" id="GO:0006397">
    <property type="term" value="P:mRNA processing"/>
    <property type="evidence" value="ECO:0007669"/>
    <property type="project" value="UniProtKB-KW"/>
</dbReference>
<feature type="region of interest" description="Disordered" evidence="20">
    <location>
        <begin position="471"/>
        <end position="504"/>
    </location>
</feature>
<evidence type="ECO:0000256" key="10">
    <source>
        <dbReference type="ARBA" id="ARBA00022692"/>
    </source>
</evidence>
<sequence>MASESDSRSSSAADSYVGSLISLTSKSEIRYEGVLYNINTEESSIGLRNVRSFGTEGRKKDGPQVPPSDQVFEYILFRGSDIKDLQVKSSPPVQTTSLINNDPAIIQSHYPRPVSIPSSLPPPVSGPLPDINSQAMPMGIPGSNFQSGLPLYQPGGNVGSWGASPSQPPPNPSAGGLGLPMYWQGYYGHPNGLPHMHQQSLLRPPPGLSLPSSLQQPLQYPNLNAYLPTGAPNPLEVSSSLFSANPTAPSLSSTAMPPVTVSSTLPSVLSVPQTSEMSSSSMVNKTINSALPQAPISTNLTSLSPLTASLDVSPVVPPTTNKTTTVSGPALSYQTVSQSTSSIIGTSNSVLTSAPAPALVTPDQLLHTTVVSSSLPSQTVQKDVEVIQASSSLAAEQTVPVPADTQPPLLPLPTSSRVVQKPNGSTSQTRHIYRGRGRGRRFGNQHPTEKFTEDFDFMAMNEKFNKDEVWGHLGKNTKSPKYNDGDEKFSDEDDDYEEDDGESSKLGIKSVYNKDDFFDTLSSNTTNNEAQNGRRTRYFEQIKLDTETFGEFARYRGGRGGFGSGRGGRRGGYYGRGYGHGGRGRGRGLVFKSNSVYSTAEPQFLCPRFAQPTNLCTRSRVKIVELQAAFSVSMAAALPSLAPLLIFARILGLLVAVLIFVWALAFSSSFGHLPPAPDDRIFDVLHPLFMVIGFILLSGEAILVHSWLPGSRNLRKSVHLILQGLALTSGFFGIWTKFHWDRGFLANFHSVHSWLGLSVFTLFGAQWMMGFLSFWHWREVRATRERVLPWHVFLGLYSYALAVTVAETGLLEKLTLLQTKRNVPRKGPEAMVVNSLGLALALLGGTVVLTAISPKYTPSLPTIKQPFVSNSKPLSS</sequence>
<dbReference type="PANTHER" id="PTHR13586">
    <property type="entry name" value="SCD6 PROTEIN-RELATED"/>
    <property type="match status" value="1"/>
</dbReference>
<dbReference type="GO" id="GO:0003729">
    <property type="term" value="F:mRNA binding"/>
    <property type="evidence" value="ECO:0007669"/>
    <property type="project" value="TreeGrafter"/>
</dbReference>
<keyword evidence="15 21" id="KW-0472">Membrane</keyword>
<feature type="transmembrane region" description="Helical" evidence="21">
    <location>
        <begin position="831"/>
        <end position="852"/>
    </location>
</feature>
<dbReference type="InterPro" id="IPR019050">
    <property type="entry name" value="FDF_dom"/>
</dbReference>
<dbReference type="SMART" id="SM01271">
    <property type="entry name" value="LSM14"/>
    <property type="match status" value="1"/>
</dbReference>
<dbReference type="Pfam" id="PF12701">
    <property type="entry name" value="LSM14"/>
    <property type="match status" value="1"/>
</dbReference>
<dbReference type="FunFam" id="1.20.120.1770:FF:000001">
    <property type="entry name" value="Cytochrome b reductase 1"/>
    <property type="match status" value="1"/>
</dbReference>
<comment type="similarity">
    <text evidence="4">Belongs to the LSM14 family.</text>
</comment>
<feature type="non-terminal residue" evidence="26">
    <location>
        <position position="1"/>
    </location>
</feature>
<keyword evidence="7" id="KW-0678">Repressor</keyword>
<dbReference type="PROSITE" id="PS50939">
    <property type="entry name" value="CYTOCHROME_B561"/>
    <property type="match status" value="1"/>
</dbReference>
<dbReference type="Pfam" id="PF09532">
    <property type="entry name" value="FDF"/>
    <property type="match status" value="1"/>
</dbReference>
<evidence type="ECO:0000256" key="16">
    <source>
        <dbReference type="ARBA" id="ARBA00024225"/>
    </source>
</evidence>
<dbReference type="PANTHER" id="PTHR13586:SF0">
    <property type="entry name" value="TRAILER HITCH, ISOFORM H"/>
    <property type="match status" value="1"/>
</dbReference>
<evidence type="ECO:0000256" key="9">
    <source>
        <dbReference type="ARBA" id="ARBA00022664"/>
    </source>
</evidence>
<feature type="region of interest" description="Disordered" evidence="20">
    <location>
        <begin position="398"/>
        <end position="431"/>
    </location>
</feature>
<keyword evidence="8" id="KW-0349">Heme</keyword>
<comment type="function">
    <text evidence="18">As a component of the decapping complex, involved in the degradation of mRNAs. Promotes P-body formation. Translational repressor.</text>
</comment>
<organism evidence="26 27">
    <name type="scientific">Cucurbita argyrosperma subsp. sororia</name>
    <dbReference type="NCBI Taxonomy" id="37648"/>
    <lineage>
        <taxon>Eukaryota</taxon>
        <taxon>Viridiplantae</taxon>
        <taxon>Streptophyta</taxon>
        <taxon>Embryophyta</taxon>
        <taxon>Tracheophyta</taxon>
        <taxon>Spermatophyta</taxon>
        <taxon>Magnoliopsida</taxon>
        <taxon>eudicotyledons</taxon>
        <taxon>Gunneridae</taxon>
        <taxon>Pentapetalae</taxon>
        <taxon>rosids</taxon>
        <taxon>fabids</taxon>
        <taxon>Cucurbitales</taxon>
        <taxon>Cucurbitaceae</taxon>
        <taxon>Cucurbiteae</taxon>
        <taxon>Cucurbita</taxon>
    </lineage>
</organism>
<evidence type="ECO:0000259" key="25">
    <source>
        <dbReference type="PROSITE" id="PS52002"/>
    </source>
</evidence>
<reference evidence="26 27" key="1">
    <citation type="journal article" date="2021" name="Hortic Res">
        <title>The domestication of Cucurbita argyrosperma as revealed by the genome of its wild relative.</title>
        <authorList>
            <person name="Barrera-Redondo J."/>
            <person name="Sanchez-de la Vega G."/>
            <person name="Aguirre-Liguori J.A."/>
            <person name="Castellanos-Morales G."/>
            <person name="Gutierrez-Guerrero Y.T."/>
            <person name="Aguirre-Dugua X."/>
            <person name="Aguirre-Planter E."/>
            <person name="Tenaillon M.I."/>
            <person name="Lira-Saade R."/>
            <person name="Eguiarte L.E."/>
        </authorList>
    </citation>
    <scope>NUCLEOTIDE SEQUENCE [LARGE SCALE GENOMIC DNA]</scope>
    <source>
        <strain evidence="26">JBR-2021</strain>
    </source>
</reference>
<keyword evidence="9" id="KW-0507">mRNA processing</keyword>
<comment type="subcellular location">
    <subcellularLocation>
        <location evidence="3">Cytoplasm</location>
        <location evidence="3">P-body</location>
    </subcellularLocation>
    <subcellularLocation>
        <location evidence="2">Membrane</location>
        <topology evidence="2">Multi-pass membrane protein</topology>
    </subcellularLocation>
</comment>
<keyword evidence="11" id="KW-0479">Metal-binding</keyword>
<evidence type="ECO:0000256" key="11">
    <source>
        <dbReference type="ARBA" id="ARBA00022723"/>
    </source>
</evidence>
<evidence type="ECO:0000313" key="26">
    <source>
        <dbReference type="EMBL" id="KAG6573999.1"/>
    </source>
</evidence>
<evidence type="ECO:0000259" key="24">
    <source>
        <dbReference type="PROSITE" id="PS51513"/>
    </source>
</evidence>
<comment type="cofactor">
    <cofactor evidence="1">
        <name>heme b</name>
        <dbReference type="ChEBI" id="CHEBI:60344"/>
    </cofactor>
</comment>
<dbReference type="CDD" id="cd08766">
    <property type="entry name" value="Cyt_b561_ACYB-1_like"/>
    <property type="match status" value="1"/>
</dbReference>
<dbReference type="GO" id="GO:0034063">
    <property type="term" value="P:stress granule assembly"/>
    <property type="evidence" value="ECO:0007669"/>
    <property type="project" value="TreeGrafter"/>
</dbReference>
<dbReference type="GO" id="GO:0140571">
    <property type="term" value="F:transmembrane ascorbate ferrireductase activity"/>
    <property type="evidence" value="ECO:0007669"/>
    <property type="project" value="UniProtKB-EC"/>
</dbReference>
<dbReference type="InterPro" id="IPR047575">
    <property type="entry name" value="Sm"/>
</dbReference>
<evidence type="ECO:0000256" key="8">
    <source>
        <dbReference type="ARBA" id="ARBA00022617"/>
    </source>
</evidence>
<evidence type="ECO:0000256" key="19">
    <source>
        <dbReference type="PROSITE-ProRule" id="PRU00846"/>
    </source>
</evidence>
<dbReference type="FunFam" id="2.30.30.100:FF:000033">
    <property type="entry name" value="Trailer hitch, isoform C"/>
    <property type="match status" value="1"/>
</dbReference>
<keyword evidence="12" id="KW-0249">Electron transport</keyword>
<evidence type="ECO:0000313" key="27">
    <source>
        <dbReference type="Proteomes" id="UP000685013"/>
    </source>
</evidence>
<evidence type="ECO:0000256" key="6">
    <source>
        <dbReference type="ARBA" id="ARBA00022490"/>
    </source>
</evidence>
<dbReference type="Proteomes" id="UP000685013">
    <property type="component" value="Chromosome 18"/>
</dbReference>
<dbReference type="InterPro" id="IPR025761">
    <property type="entry name" value="FFD_box"/>
</dbReference>
<feature type="transmembrane region" description="Helical" evidence="21">
    <location>
        <begin position="626"/>
        <end position="646"/>
    </location>
</feature>
<evidence type="ECO:0000256" key="17">
    <source>
        <dbReference type="ARBA" id="ARBA00051575"/>
    </source>
</evidence>
<keyword evidence="5" id="KW-0813">Transport</keyword>
<feature type="domain" description="Sm" evidence="25">
    <location>
        <begin position="8"/>
        <end position="91"/>
    </location>
</feature>
<protein>
    <recommendedName>
        <fullName evidence="16">ascorbate ferrireductase (transmembrane)</fullName>
        <ecNumber evidence="16">7.2.1.3</ecNumber>
    </recommendedName>
</protein>
<feature type="transmembrane region" description="Helical" evidence="21">
    <location>
        <begin position="752"/>
        <end position="775"/>
    </location>
</feature>
<feature type="domain" description="FFD box profile" evidence="24">
    <location>
        <begin position="510"/>
        <end position="525"/>
    </location>
</feature>
<evidence type="ECO:0000256" key="5">
    <source>
        <dbReference type="ARBA" id="ARBA00022448"/>
    </source>
</evidence>
<feature type="domain" description="DFDF" evidence="23">
    <location>
        <begin position="443"/>
        <end position="479"/>
    </location>
</feature>
<evidence type="ECO:0000256" key="12">
    <source>
        <dbReference type="ARBA" id="ARBA00022982"/>
    </source>
</evidence>
<keyword evidence="13 21" id="KW-1133">Transmembrane helix</keyword>
<dbReference type="EMBL" id="JAGKQH010000018">
    <property type="protein sequence ID" value="KAG6573999.1"/>
    <property type="molecule type" value="Genomic_DNA"/>
</dbReference>
<dbReference type="InterPro" id="IPR006593">
    <property type="entry name" value="Cyt_b561/ferric_Rdtase_TM"/>
</dbReference>
<dbReference type="SMART" id="SM01199">
    <property type="entry name" value="FDF"/>
    <property type="match status" value="1"/>
</dbReference>
<evidence type="ECO:0000256" key="21">
    <source>
        <dbReference type="SAM" id="Phobius"/>
    </source>
</evidence>
<accession>A0AAV6M3E5</accession>
<evidence type="ECO:0000256" key="14">
    <source>
        <dbReference type="ARBA" id="ARBA00023004"/>
    </source>
</evidence>
<feature type="transmembrane region" description="Helical" evidence="21">
    <location>
        <begin position="787"/>
        <end position="811"/>
    </location>
</feature>
<comment type="caution">
    <text evidence="26">The sequence shown here is derived from an EMBL/GenBank/DDBJ whole genome shotgun (WGS) entry which is preliminary data.</text>
</comment>
<comment type="catalytic activity">
    <reaction evidence="17">
        <text>Fe(3+)(out) + L-ascorbate(in) = monodehydro-L-ascorbate radical(in) + Fe(2+)(out) + H(+)</text>
        <dbReference type="Rhea" id="RHEA:30403"/>
        <dbReference type="ChEBI" id="CHEBI:15378"/>
        <dbReference type="ChEBI" id="CHEBI:29033"/>
        <dbReference type="ChEBI" id="CHEBI:29034"/>
        <dbReference type="ChEBI" id="CHEBI:38290"/>
        <dbReference type="ChEBI" id="CHEBI:59513"/>
        <dbReference type="EC" id="7.2.1.3"/>
    </reaction>
</comment>
<feature type="transmembrane region" description="Helical" evidence="21">
    <location>
        <begin position="720"/>
        <end position="740"/>
    </location>
</feature>
<keyword evidence="14" id="KW-0408">Iron</keyword>
<dbReference type="Pfam" id="PF03188">
    <property type="entry name" value="Cytochrom_B561"/>
    <property type="match status" value="1"/>
</dbReference>
<dbReference type="SMART" id="SM00665">
    <property type="entry name" value="B561"/>
    <property type="match status" value="1"/>
</dbReference>
<dbReference type="AlphaFoldDB" id="A0AAV6M3E5"/>
<evidence type="ECO:0000259" key="22">
    <source>
        <dbReference type="PROSITE" id="PS50939"/>
    </source>
</evidence>
<dbReference type="PROSITE" id="PS52002">
    <property type="entry name" value="SM"/>
    <property type="match status" value="1"/>
</dbReference>
<gene>
    <name evidence="26" type="primary">DCP5</name>
    <name evidence="26" type="ORF">SDJN03_27886</name>
</gene>
<dbReference type="InterPro" id="IPR025609">
    <property type="entry name" value="Lsm14-like_N"/>
</dbReference>
<evidence type="ECO:0000256" key="2">
    <source>
        <dbReference type="ARBA" id="ARBA00004141"/>
    </source>
</evidence>
<evidence type="ECO:0000256" key="3">
    <source>
        <dbReference type="ARBA" id="ARBA00004201"/>
    </source>
</evidence>
<evidence type="ECO:0000259" key="23">
    <source>
        <dbReference type="PROSITE" id="PS51512"/>
    </source>
</evidence>
<feature type="domain" description="Cytochrome b561" evidence="22">
    <location>
        <begin position="647"/>
        <end position="852"/>
    </location>
</feature>
<dbReference type="InterPro" id="IPR025762">
    <property type="entry name" value="DFDF"/>
</dbReference>
<proteinExistence type="inferred from homology"/>
<dbReference type="PROSITE" id="PS51512">
    <property type="entry name" value="DFDF"/>
    <property type="match status" value="1"/>
</dbReference>
<dbReference type="GO" id="GO:0016020">
    <property type="term" value="C:membrane"/>
    <property type="evidence" value="ECO:0007669"/>
    <property type="project" value="UniProtKB-SubCell"/>
</dbReference>
<evidence type="ECO:0000256" key="1">
    <source>
        <dbReference type="ARBA" id="ARBA00001970"/>
    </source>
</evidence>